<protein>
    <recommendedName>
        <fullName evidence="4">BED-type domain-containing protein</fullName>
    </recommendedName>
</protein>
<dbReference type="EMBL" id="LSSM01004108">
    <property type="protein sequence ID" value="OMJ15838.1"/>
    <property type="molecule type" value="Genomic_DNA"/>
</dbReference>
<gene>
    <name evidence="5" type="ORF">AYI69_g8058</name>
</gene>
<dbReference type="GO" id="GO:0003677">
    <property type="term" value="F:DNA binding"/>
    <property type="evidence" value="ECO:0007669"/>
    <property type="project" value="InterPro"/>
</dbReference>
<keyword evidence="3" id="KW-0862">Zinc</keyword>
<dbReference type="InterPro" id="IPR003656">
    <property type="entry name" value="Znf_BED"/>
</dbReference>
<keyword evidence="1" id="KW-0479">Metal-binding</keyword>
<keyword evidence="2" id="KW-0863">Zinc-finger</keyword>
<dbReference type="GO" id="GO:0008270">
    <property type="term" value="F:zinc ion binding"/>
    <property type="evidence" value="ECO:0007669"/>
    <property type="project" value="UniProtKB-KW"/>
</dbReference>
<feature type="domain" description="BED-type" evidence="4">
    <location>
        <begin position="5"/>
        <end position="47"/>
    </location>
</feature>
<sequence>MNKKKVWGYYIKSDDKKHGTCKTCGKMIKIEGGSTSGLHYDIRSMHSTDLINKNLQVVLPDDTSSSEIQNKVRNTKLSDFISTYGLSLPAII</sequence>
<dbReference type="Proteomes" id="UP000187429">
    <property type="component" value="Unassembled WGS sequence"/>
</dbReference>
<evidence type="ECO:0000259" key="4">
    <source>
        <dbReference type="Pfam" id="PF02892"/>
    </source>
</evidence>
<dbReference type="OrthoDB" id="7881929at2759"/>
<keyword evidence="6" id="KW-1185">Reference proteome</keyword>
<organism evidence="5 6">
    <name type="scientific">Smittium culicis</name>
    <dbReference type="NCBI Taxonomy" id="133412"/>
    <lineage>
        <taxon>Eukaryota</taxon>
        <taxon>Fungi</taxon>
        <taxon>Fungi incertae sedis</taxon>
        <taxon>Zoopagomycota</taxon>
        <taxon>Kickxellomycotina</taxon>
        <taxon>Harpellomycetes</taxon>
        <taxon>Harpellales</taxon>
        <taxon>Legeriomycetaceae</taxon>
        <taxon>Smittium</taxon>
    </lineage>
</organism>
<proteinExistence type="predicted"/>
<evidence type="ECO:0000256" key="3">
    <source>
        <dbReference type="ARBA" id="ARBA00022833"/>
    </source>
</evidence>
<evidence type="ECO:0000256" key="2">
    <source>
        <dbReference type="ARBA" id="ARBA00022771"/>
    </source>
</evidence>
<accession>A0A1R1XMH7</accession>
<dbReference type="Pfam" id="PF02892">
    <property type="entry name" value="zf-BED"/>
    <property type="match status" value="1"/>
</dbReference>
<evidence type="ECO:0000313" key="5">
    <source>
        <dbReference type="EMBL" id="OMJ15838.1"/>
    </source>
</evidence>
<dbReference type="AlphaFoldDB" id="A0A1R1XMH7"/>
<dbReference type="SUPFAM" id="SSF57667">
    <property type="entry name" value="beta-beta-alpha zinc fingers"/>
    <property type="match status" value="1"/>
</dbReference>
<comment type="caution">
    <text evidence="5">The sequence shown here is derived from an EMBL/GenBank/DDBJ whole genome shotgun (WGS) entry which is preliminary data.</text>
</comment>
<evidence type="ECO:0000256" key="1">
    <source>
        <dbReference type="ARBA" id="ARBA00022723"/>
    </source>
</evidence>
<name>A0A1R1XMH7_9FUNG</name>
<dbReference type="InterPro" id="IPR036236">
    <property type="entry name" value="Znf_C2H2_sf"/>
</dbReference>
<evidence type="ECO:0000313" key="6">
    <source>
        <dbReference type="Proteomes" id="UP000187429"/>
    </source>
</evidence>
<reference evidence="6" key="1">
    <citation type="submission" date="2017-01" db="EMBL/GenBank/DDBJ databases">
        <authorList>
            <person name="Wang Y."/>
            <person name="White M."/>
            <person name="Kvist S."/>
            <person name="Moncalvo J.-M."/>
        </authorList>
    </citation>
    <scope>NUCLEOTIDE SEQUENCE [LARGE SCALE GENOMIC DNA]</scope>
    <source>
        <strain evidence="6">ID-206-W2</strain>
    </source>
</reference>